<dbReference type="GO" id="GO:0004672">
    <property type="term" value="F:protein kinase activity"/>
    <property type="evidence" value="ECO:0007669"/>
    <property type="project" value="InterPro"/>
</dbReference>
<dbReference type="SUPFAM" id="SSF56112">
    <property type="entry name" value="Protein kinase-like (PK-like)"/>
    <property type="match status" value="1"/>
</dbReference>
<evidence type="ECO:0000256" key="3">
    <source>
        <dbReference type="ARBA" id="ARBA00022741"/>
    </source>
</evidence>
<dbReference type="PANTHER" id="PTHR14456:SF2">
    <property type="entry name" value="INOSITOL-PENTAKISPHOSPHATE 2-KINASE"/>
    <property type="match status" value="1"/>
</dbReference>
<dbReference type="EMBL" id="JAMYWD010000008">
    <property type="protein sequence ID" value="KAJ4962317.1"/>
    <property type="molecule type" value="Genomic_DNA"/>
</dbReference>
<evidence type="ECO:0000313" key="9">
    <source>
        <dbReference type="Proteomes" id="UP001141806"/>
    </source>
</evidence>
<keyword evidence="3 6" id="KW-0547">Nucleotide-binding</keyword>
<dbReference type="GO" id="GO:0005524">
    <property type="term" value="F:ATP binding"/>
    <property type="evidence" value="ECO:0007669"/>
    <property type="project" value="UniProtKB-KW"/>
</dbReference>
<feature type="domain" description="Protein kinase" evidence="7">
    <location>
        <begin position="1"/>
        <end position="211"/>
    </location>
</feature>
<evidence type="ECO:0000256" key="4">
    <source>
        <dbReference type="ARBA" id="ARBA00022777"/>
    </source>
</evidence>
<keyword evidence="9" id="KW-1185">Reference proteome</keyword>
<dbReference type="EC" id="2.7.1.158" evidence="1 6"/>
<keyword evidence="4 6" id="KW-0418">Kinase</keyword>
<comment type="catalytic activity">
    <reaction evidence="6">
        <text>1D-myo-inositol 1,3,4,5,6-pentakisphosphate + ATP = 1D-myo-inositol hexakisphosphate + ADP + H(+)</text>
        <dbReference type="Rhea" id="RHEA:20313"/>
        <dbReference type="ChEBI" id="CHEBI:15378"/>
        <dbReference type="ChEBI" id="CHEBI:30616"/>
        <dbReference type="ChEBI" id="CHEBI:57733"/>
        <dbReference type="ChEBI" id="CHEBI:58130"/>
        <dbReference type="ChEBI" id="CHEBI:456216"/>
        <dbReference type="EC" id="2.7.1.158"/>
    </reaction>
</comment>
<dbReference type="InterPro" id="IPR008271">
    <property type="entry name" value="Ser/Thr_kinase_AS"/>
</dbReference>
<dbReference type="OrthoDB" id="272370at2759"/>
<evidence type="ECO:0000256" key="6">
    <source>
        <dbReference type="RuleBase" id="RU364126"/>
    </source>
</evidence>
<name>A0A9Q0H9E4_9MAGN</name>
<evidence type="ECO:0000256" key="5">
    <source>
        <dbReference type="ARBA" id="ARBA00022840"/>
    </source>
</evidence>
<accession>A0A9Q0H9E4</accession>
<gene>
    <name evidence="8" type="ORF">NE237_022256</name>
</gene>
<dbReference type="InterPro" id="IPR000719">
    <property type="entry name" value="Prot_kinase_dom"/>
</dbReference>
<dbReference type="InterPro" id="IPR009286">
    <property type="entry name" value="Ins_P5_2-kin"/>
</dbReference>
<organism evidence="8 9">
    <name type="scientific">Protea cynaroides</name>
    <dbReference type="NCBI Taxonomy" id="273540"/>
    <lineage>
        <taxon>Eukaryota</taxon>
        <taxon>Viridiplantae</taxon>
        <taxon>Streptophyta</taxon>
        <taxon>Embryophyta</taxon>
        <taxon>Tracheophyta</taxon>
        <taxon>Spermatophyta</taxon>
        <taxon>Magnoliopsida</taxon>
        <taxon>Proteales</taxon>
        <taxon>Proteaceae</taxon>
        <taxon>Protea</taxon>
    </lineage>
</organism>
<comment type="function">
    <text evidence="6">Phosphorylates Ins(1,3,4,5,6)P5 at position 2 to form Ins(1,2,3,4,5,6)P6 (InsP6 or phytate).</text>
</comment>
<dbReference type="InterPro" id="IPR001245">
    <property type="entry name" value="Ser-Thr/Tyr_kinase_cat_dom"/>
</dbReference>
<dbReference type="Pfam" id="PF06090">
    <property type="entry name" value="Ins_P5_2-kin"/>
    <property type="match status" value="1"/>
</dbReference>
<dbReference type="Gene3D" id="1.10.510.10">
    <property type="entry name" value="Transferase(Phosphotransferase) domain 1"/>
    <property type="match status" value="1"/>
</dbReference>
<evidence type="ECO:0000256" key="2">
    <source>
        <dbReference type="ARBA" id="ARBA00022679"/>
    </source>
</evidence>
<dbReference type="Pfam" id="PF07714">
    <property type="entry name" value="PK_Tyr_Ser-Thr"/>
    <property type="match status" value="1"/>
</dbReference>
<reference evidence="8" key="1">
    <citation type="journal article" date="2023" name="Plant J.">
        <title>The genome of the king protea, Protea cynaroides.</title>
        <authorList>
            <person name="Chang J."/>
            <person name="Duong T.A."/>
            <person name="Schoeman C."/>
            <person name="Ma X."/>
            <person name="Roodt D."/>
            <person name="Barker N."/>
            <person name="Li Z."/>
            <person name="Van de Peer Y."/>
            <person name="Mizrachi E."/>
        </authorList>
    </citation>
    <scope>NUCLEOTIDE SEQUENCE</scope>
    <source>
        <tissue evidence="8">Young leaves</tissue>
    </source>
</reference>
<protein>
    <recommendedName>
        <fullName evidence="1 6">Inositol-pentakisphosphate 2-kinase</fullName>
        <ecNumber evidence="1 6">2.7.1.158</ecNumber>
    </recommendedName>
</protein>
<comment type="caution">
    <text evidence="8">The sequence shown here is derived from an EMBL/GenBank/DDBJ whole genome shotgun (WGS) entry which is preliminary data.</text>
</comment>
<dbReference type="PANTHER" id="PTHR14456">
    <property type="entry name" value="INOSITOL POLYPHOSPHATE KINASE 1"/>
    <property type="match status" value="1"/>
</dbReference>
<dbReference type="GO" id="GO:0032958">
    <property type="term" value="P:inositol phosphate biosynthetic process"/>
    <property type="evidence" value="ECO:0007669"/>
    <property type="project" value="TreeGrafter"/>
</dbReference>
<dbReference type="InterPro" id="IPR011009">
    <property type="entry name" value="Kinase-like_dom_sf"/>
</dbReference>
<dbReference type="GO" id="GO:0035299">
    <property type="term" value="F:inositol-1,3,4,5,6-pentakisphosphate 2-kinase activity"/>
    <property type="evidence" value="ECO:0007669"/>
    <property type="project" value="UniProtKB-EC"/>
</dbReference>
<proteinExistence type="predicted"/>
<dbReference type="PROSITE" id="PS50011">
    <property type="entry name" value="PROTEIN_KINASE_DOM"/>
    <property type="match status" value="1"/>
</dbReference>
<evidence type="ECO:0000259" key="7">
    <source>
        <dbReference type="PROSITE" id="PS50011"/>
    </source>
</evidence>
<dbReference type="AlphaFoldDB" id="A0A9Q0H9E4"/>
<keyword evidence="2 6" id="KW-0808">Transferase</keyword>
<dbReference type="SMART" id="SM00220">
    <property type="entry name" value="S_TKc"/>
    <property type="match status" value="1"/>
</dbReference>
<sequence>MSVYVISSKVMGSKTKIFIALEYVTGGELFDKIVNNGRMWEDEARKYFQQLINAIDYCHSRGVYHRDLKPENLLLDAYGNLKVSDFGLSALSQQVRVGKVLRIQKAPRSSSQCTTDTSVLSTFECLLWKDTNDLVSSTSMEAVQQQYVLYVMRPMLGSEHVDAGVRVLVSRKFLESVENNVLCQRPAWRVNAAKVNTLCDSALLISDHSVFPHGPLKENLCISVEIKPKCGFIPCSRFITEGNAIKRTITRFRMHQVLKLNQGEISRISEYNPLDLFSGSSDRIHKAIKALFTTPQNNFRIFRNGSLIFGGLGGGTKNTNFMDSESFEHSIEGLIRVDDGLHTASFQQLLSETIFRSGVLDRLVEAQKLDQLDIEGAIHAYYNIVSQPCKVCRDLGDSELSRMYLSLHSISLEESLKIVREYLIAATAKDCSLMISFRPREDGDPGSAHNSVFLKSTNQSFDYKVNFIDLDLKPLENMVYYYELDQKIVSCYTQMEKMGHGPSDFS</sequence>
<dbReference type="PROSITE" id="PS00108">
    <property type="entry name" value="PROTEIN_KINASE_ST"/>
    <property type="match status" value="1"/>
</dbReference>
<evidence type="ECO:0000256" key="1">
    <source>
        <dbReference type="ARBA" id="ARBA00012023"/>
    </source>
</evidence>
<dbReference type="Proteomes" id="UP001141806">
    <property type="component" value="Unassembled WGS sequence"/>
</dbReference>
<comment type="domain">
    <text evidence="6">The EXKPK motif is conserved in inositol-pentakisphosphate 2-kinases of both family 1 and 2.</text>
</comment>
<keyword evidence="5 6" id="KW-0067">ATP-binding</keyword>
<evidence type="ECO:0000313" key="8">
    <source>
        <dbReference type="EMBL" id="KAJ4962317.1"/>
    </source>
</evidence>
<dbReference type="GO" id="GO:0005634">
    <property type="term" value="C:nucleus"/>
    <property type="evidence" value="ECO:0007669"/>
    <property type="project" value="TreeGrafter"/>
</dbReference>